<dbReference type="PANTHER" id="PTHR24567">
    <property type="entry name" value="CRP FAMILY TRANSCRIPTIONAL REGULATORY PROTEIN"/>
    <property type="match status" value="1"/>
</dbReference>
<proteinExistence type="predicted"/>
<dbReference type="InterPro" id="IPR012318">
    <property type="entry name" value="HTH_CRP"/>
</dbReference>
<accession>A0A9X3EZU6</accession>
<dbReference type="PANTHER" id="PTHR24567:SF74">
    <property type="entry name" value="HTH-TYPE TRANSCRIPTIONAL REGULATOR ARCR"/>
    <property type="match status" value="1"/>
</dbReference>
<dbReference type="SUPFAM" id="SSF46785">
    <property type="entry name" value="Winged helix' DNA-binding domain"/>
    <property type="match status" value="1"/>
</dbReference>
<dbReference type="RefSeq" id="WP_267777268.1">
    <property type="nucleotide sequence ID" value="NZ_JAPNKE010000002.1"/>
</dbReference>
<dbReference type="AlphaFoldDB" id="A0A9X3EZU6"/>
<reference evidence="5" key="1">
    <citation type="submission" date="2022-11" db="EMBL/GenBank/DDBJ databases">
        <title>Minimal conservation of predation-associated metabolite biosynthetic gene clusters underscores biosynthetic potential of Myxococcota including descriptions for ten novel species: Archangium lansinium sp. nov., Myxococcus landrumus sp. nov., Nannocystis bai.</title>
        <authorList>
            <person name="Ahearne A."/>
            <person name="Stevens C."/>
            <person name="Phillips K."/>
        </authorList>
    </citation>
    <scope>NUCLEOTIDE SEQUENCE</scope>
    <source>
        <strain evidence="5">Na p29</strain>
    </source>
</reference>
<dbReference type="InterPro" id="IPR018490">
    <property type="entry name" value="cNMP-bd_dom_sf"/>
</dbReference>
<dbReference type="GO" id="GO:0005829">
    <property type="term" value="C:cytosol"/>
    <property type="evidence" value="ECO:0007669"/>
    <property type="project" value="TreeGrafter"/>
</dbReference>
<dbReference type="PROSITE" id="PS50042">
    <property type="entry name" value="CNMP_BINDING_3"/>
    <property type="match status" value="1"/>
</dbReference>
<keyword evidence="3" id="KW-0804">Transcription</keyword>
<dbReference type="GO" id="GO:0003677">
    <property type="term" value="F:DNA binding"/>
    <property type="evidence" value="ECO:0007669"/>
    <property type="project" value="UniProtKB-KW"/>
</dbReference>
<gene>
    <name evidence="5" type="ORF">OV079_49225</name>
</gene>
<comment type="caution">
    <text evidence="5">The sequence shown here is derived from an EMBL/GenBank/DDBJ whole genome shotgun (WGS) entry which is preliminary data.</text>
</comment>
<dbReference type="EMBL" id="JAPNKE010000002">
    <property type="protein sequence ID" value="MCY1013382.1"/>
    <property type="molecule type" value="Genomic_DNA"/>
</dbReference>
<evidence type="ECO:0000256" key="2">
    <source>
        <dbReference type="ARBA" id="ARBA00023125"/>
    </source>
</evidence>
<dbReference type="Gene3D" id="2.60.120.10">
    <property type="entry name" value="Jelly Rolls"/>
    <property type="match status" value="1"/>
</dbReference>
<evidence type="ECO:0000313" key="5">
    <source>
        <dbReference type="EMBL" id="MCY1013382.1"/>
    </source>
</evidence>
<protein>
    <submittedName>
        <fullName evidence="5">Crp/Fnr family transcriptional regulator</fullName>
    </submittedName>
</protein>
<feature type="domain" description="Cyclic nucleotide-binding" evidence="4">
    <location>
        <begin position="14"/>
        <end position="127"/>
    </location>
</feature>
<organism evidence="5 6">
    <name type="scientific">Nannocystis pusilla</name>
    <dbReference type="NCBI Taxonomy" id="889268"/>
    <lineage>
        <taxon>Bacteria</taxon>
        <taxon>Pseudomonadati</taxon>
        <taxon>Myxococcota</taxon>
        <taxon>Polyangia</taxon>
        <taxon>Nannocystales</taxon>
        <taxon>Nannocystaceae</taxon>
        <taxon>Nannocystis</taxon>
    </lineage>
</organism>
<evidence type="ECO:0000259" key="4">
    <source>
        <dbReference type="PROSITE" id="PS50042"/>
    </source>
</evidence>
<dbReference type="InterPro" id="IPR036388">
    <property type="entry name" value="WH-like_DNA-bd_sf"/>
</dbReference>
<dbReference type="GO" id="GO:0003700">
    <property type="term" value="F:DNA-binding transcription factor activity"/>
    <property type="evidence" value="ECO:0007669"/>
    <property type="project" value="TreeGrafter"/>
</dbReference>
<dbReference type="Proteomes" id="UP001150924">
    <property type="component" value="Unassembled WGS sequence"/>
</dbReference>
<dbReference type="SMART" id="SM00100">
    <property type="entry name" value="cNMP"/>
    <property type="match status" value="1"/>
</dbReference>
<dbReference type="InterPro" id="IPR014710">
    <property type="entry name" value="RmlC-like_jellyroll"/>
</dbReference>
<keyword evidence="1" id="KW-0805">Transcription regulation</keyword>
<dbReference type="SUPFAM" id="SSF51206">
    <property type="entry name" value="cAMP-binding domain-like"/>
    <property type="match status" value="1"/>
</dbReference>
<dbReference type="Pfam" id="PF13545">
    <property type="entry name" value="HTH_Crp_2"/>
    <property type="match status" value="1"/>
</dbReference>
<dbReference type="Pfam" id="PF00027">
    <property type="entry name" value="cNMP_binding"/>
    <property type="match status" value="1"/>
</dbReference>
<name>A0A9X3EZU6_9BACT</name>
<dbReference type="InterPro" id="IPR000595">
    <property type="entry name" value="cNMP-bd_dom"/>
</dbReference>
<evidence type="ECO:0000256" key="1">
    <source>
        <dbReference type="ARBA" id="ARBA00023015"/>
    </source>
</evidence>
<evidence type="ECO:0000256" key="3">
    <source>
        <dbReference type="ARBA" id="ARBA00023163"/>
    </source>
</evidence>
<dbReference type="CDD" id="cd00038">
    <property type="entry name" value="CAP_ED"/>
    <property type="match status" value="1"/>
</dbReference>
<keyword evidence="2" id="KW-0238">DNA-binding</keyword>
<keyword evidence="6" id="KW-1185">Reference proteome</keyword>
<dbReference type="Gene3D" id="1.10.10.10">
    <property type="entry name" value="Winged helix-like DNA-binding domain superfamily/Winged helix DNA-binding domain"/>
    <property type="match status" value="1"/>
</dbReference>
<dbReference type="InterPro" id="IPR036390">
    <property type="entry name" value="WH_DNA-bd_sf"/>
</dbReference>
<dbReference type="InterPro" id="IPR050397">
    <property type="entry name" value="Env_Response_Regulators"/>
</dbReference>
<evidence type="ECO:0000313" key="6">
    <source>
        <dbReference type="Proteomes" id="UP001150924"/>
    </source>
</evidence>
<sequence>MTDPLLWYLRKQPLFADLHPCRLRQLADAAECLELERGAPVYAPGDVADRLYAVVGGRVRRYQPTPRGGITLGYHGARQCFGEECVLIDMPRAAFAEASLPSKLLAFPRPVIARVMNADRKFRERLYVLIGGRLRSAEARIVLRLRAPLVERTASALLELASPHPHRTGRLQIAPALSMAELADYVGTSRITMYDVIETLADAGVIGSDGHAHIIDPDAVARLLHPQEVQHELN</sequence>